<keyword evidence="3" id="KW-0805">Transcription regulation</keyword>
<dbReference type="GO" id="GO:0001228">
    <property type="term" value="F:DNA-binding transcription activator activity, RNA polymerase II-specific"/>
    <property type="evidence" value="ECO:0007669"/>
    <property type="project" value="TreeGrafter"/>
</dbReference>
<dbReference type="InterPro" id="IPR036864">
    <property type="entry name" value="Zn2-C6_fun-type_DNA-bd_sf"/>
</dbReference>
<dbReference type="SMART" id="SM00066">
    <property type="entry name" value="GAL4"/>
    <property type="match status" value="1"/>
</dbReference>
<evidence type="ECO:0000256" key="3">
    <source>
        <dbReference type="ARBA" id="ARBA00023015"/>
    </source>
</evidence>
<dbReference type="Proteomes" id="UP000319663">
    <property type="component" value="Unassembled WGS sequence"/>
</dbReference>
<dbReference type="PROSITE" id="PS50048">
    <property type="entry name" value="ZN2_CY6_FUNGAL_2"/>
    <property type="match status" value="1"/>
</dbReference>
<evidence type="ECO:0000313" key="9">
    <source>
        <dbReference type="EMBL" id="TQB74568.1"/>
    </source>
</evidence>
<evidence type="ECO:0000256" key="1">
    <source>
        <dbReference type="ARBA" id="ARBA00022723"/>
    </source>
</evidence>
<dbReference type="Pfam" id="PF00172">
    <property type="entry name" value="Zn_clus"/>
    <property type="match status" value="1"/>
</dbReference>
<evidence type="ECO:0000256" key="6">
    <source>
        <dbReference type="ARBA" id="ARBA00023242"/>
    </source>
</evidence>
<name>A0A507R114_MONPU</name>
<dbReference type="CDD" id="cd00067">
    <property type="entry name" value="GAL4"/>
    <property type="match status" value="1"/>
</dbReference>
<accession>A0A507R114</accession>
<dbReference type="InterPro" id="IPR001138">
    <property type="entry name" value="Zn2Cys6_DnaBD"/>
</dbReference>
<dbReference type="PANTHER" id="PTHR31944">
    <property type="entry name" value="HEME-RESPONSIVE ZINC FINGER TRANSCRIPTION FACTOR HAP1"/>
    <property type="match status" value="1"/>
</dbReference>
<dbReference type="PANTHER" id="PTHR31944:SF130">
    <property type="entry name" value="ZN(II)2CYS6 TRANSCRIPTION FACTO (EUROFUNG)"/>
    <property type="match status" value="1"/>
</dbReference>
<dbReference type="AlphaFoldDB" id="A0A507R114"/>
<comment type="caution">
    <text evidence="9">The sequence shown here is derived from an EMBL/GenBank/DDBJ whole genome shotgun (WGS) entry which is preliminary data.</text>
</comment>
<evidence type="ECO:0000256" key="7">
    <source>
        <dbReference type="SAM" id="MobiDB-lite"/>
    </source>
</evidence>
<organism evidence="9 10">
    <name type="scientific">Monascus purpureus</name>
    <name type="common">Red mold</name>
    <name type="synonym">Monascus anka</name>
    <dbReference type="NCBI Taxonomy" id="5098"/>
    <lineage>
        <taxon>Eukaryota</taxon>
        <taxon>Fungi</taxon>
        <taxon>Dikarya</taxon>
        <taxon>Ascomycota</taxon>
        <taxon>Pezizomycotina</taxon>
        <taxon>Eurotiomycetes</taxon>
        <taxon>Eurotiomycetidae</taxon>
        <taxon>Eurotiales</taxon>
        <taxon>Aspergillaceae</taxon>
        <taxon>Monascus</taxon>
    </lineage>
</organism>
<proteinExistence type="predicted"/>
<sequence>MSSAGIRVHIPAFSKADAPETARRKRKTLACYTCQRRKVRCDRVQPACGRCRNAGQADSCFYDGRSAQPVSHPRPASKQDTGKRSPFVPSVGWSGSPALGGFTSTERRPRTLEGDQNVGTWQLHGAKMDSSSKHNGERPALQADVEEFLASKQQDSASPETAVFRGKNFRTQYYGSSNPTSIVAHFPELRSFMKDTIMQHTSLPRVQRELKASWVRWKAAKAAGLPLTDSELLHLVPDRDIVDRLVRFYFDTFETMYRILHAPSFWEEYRLFWEDRQAVKPAFIVLLLLTMATVSCVSGADSHKYIGDSALSRERAVLWIEASEWWLGRQSQKHVYVTIWQIRCLLLLAKQVNIVKKKRTWTVAGTLLREAMSAGFHRDPFLLAGKVTFFDKEMRRRLWTTITEMELLISIDRGMPSGSAMIPSDNETVLNIDDEDLPTEGGSTPVSKPWEEYTSSSFLHISSASFSLRVTLNSRVNDPSSPLQYEEVLDYEEMIMKELQRLPPRVEADENQDPGQKGMSAMARTLLDLQLRQFLILLHAPFARQKSNNPRNAVSRMVCLNAAASILDQYSQLTKSGDLLPLLLRQDCYRAALIICHNLYTSITIQNNLVLSSNSSLFIQYVEDALTMLEDRITLHGTGYTHYWYISAACALLRSTLSPAESTVQKQQAIDRVSRQYYRILGAQEDFLKAKEGILSIGLSKVNATEDQMQFSELPLLDGSMSQAAFLQTDPASDEFYFGDPAAWTFDNLWSIEQLV</sequence>
<keyword evidence="10" id="KW-1185">Reference proteome</keyword>
<dbReference type="InterPro" id="IPR007219">
    <property type="entry name" value="XnlR_reg_dom"/>
</dbReference>
<feature type="domain" description="Zn(2)-C6 fungal-type" evidence="8">
    <location>
        <begin position="30"/>
        <end position="62"/>
    </location>
</feature>
<evidence type="ECO:0000256" key="4">
    <source>
        <dbReference type="ARBA" id="ARBA00023125"/>
    </source>
</evidence>
<dbReference type="CDD" id="cd12148">
    <property type="entry name" value="fungal_TF_MHR"/>
    <property type="match status" value="1"/>
</dbReference>
<dbReference type="Gene3D" id="4.10.240.10">
    <property type="entry name" value="Zn(2)-C6 fungal-type DNA-binding domain"/>
    <property type="match status" value="1"/>
</dbReference>
<reference evidence="9 10" key="1">
    <citation type="submission" date="2019-06" db="EMBL/GenBank/DDBJ databases">
        <title>Wine fermentation using esterase from Monascus purpureus.</title>
        <authorList>
            <person name="Geng C."/>
            <person name="Zhang Y."/>
        </authorList>
    </citation>
    <scope>NUCLEOTIDE SEQUENCE [LARGE SCALE GENOMIC DNA]</scope>
    <source>
        <strain evidence="9">HQ1</strain>
    </source>
</reference>
<dbReference type="EMBL" id="VIFY01000030">
    <property type="protein sequence ID" value="TQB74568.1"/>
    <property type="molecule type" value="Genomic_DNA"/>
</dbReference>
<dbReference type="GO" id="GO:0008270">
    <property type="term" value="F:zinc ion binding"/>
    <property type="evidence" value="ECO:0007669"/>
    <property type="project" value="InterPro"/>
</dbReference>
<protein>
    <recommendedName>
        <fullName evidence="8">Zn(2)-C6 fungal-type domain-containing protein</fullName>
    </recommendedName>
</protein>
<keyword evidence="1" id="KW-0479">Metal-binding</keyword>
<evidence type="ECO:0000259" key="8">
    <source>
        <dbReference type="PROSITE" id="PS50048"/>
    </source>
</evidence>
<dbReference type="InterPro" id="IPR051430">
    <property type="entry name" value="Fungal_TF_Env_Response"/>
</dbReference>
<dbReference type="GO" id="GO:0006351">
    <property type="term" value="P:DNA-templated transcription"/>
    <property type="evidence" value="ECO:0007669"/>
    <property type="project" value="InterPro"/>
</dbReference>
<dbReference type="GO" id="GO:0000978">
    <property type="term" value="F:RNA polymerase II cis-regulatory region sequence-specific DNA binding"/>
    <property type="evidence" value="ECO:0007669"/>
    <property type="project" value="TreeGrafter"/>
</dbReference>
<dbReference type="Pfam" id="PF04082">
    <property type="entry name" value="Fungal_trans"/>
    <property type="match status" value="1"/>
</dbReference>
<dbReference type="STRING" id="5098.A0A507R114"/>
<keyword evidence="5" id="KW-0804">Transcription</keyword>
<dbReference type="GO" id="GO:0005634">
    <property type="term" value="C:nucleus"/>
    <property type="evidence" value="ECO:0007669"/>
    <property type="project" value="TreeGrafter"/>
</dbReference>
<evidence type="ECO:0000313" key="10">
    <source>
        <dbReference type="Proteomes" id="UP000319663"/>
    </source>
</evidence>
<dbReference type="SUPFAM" id="SSF57701">
    <property type="entry name" value="Zn2/Cys6 DNA-binding domain"/>
    <property type="match status" value="1"/>
</dbReference>
<dbReference type="OrthoDB" id="4236860at2759"/>
<keyword evidence="4" id="KW-0238">DNA-binding</keyword>
<evidence type="ECO:0000256" key="2">
    <source>
        <dbReference type="ARBA" id="ARBA00022833"/>
    </source>
</evidence>
<keyword evidence="2" id="KW-0862">Zinc</keyword>
<evidence type="ECO:0000256" key="5">
    <source>
        <dbReference type="ARBA" id="ARBA00023163"/>
    </source>
</evidence>
<keyword evidence="6" id="KW-0539">Nucleus</keyword>
<feature type="region of interest" description="Disordered" evidence="7">
    <location>
        <begin position="63"/>
        <end position="92"/>
    </location>
</feature>
<gene>
    <name evidence="9" type="ORF">MPDQ_004674</name>
</gene>